<proteinExistence type="predicted"/>
<dbReference type="PANTHER" id="PTHR30160">
    <property type="entry name" value="TETRAACYLDISACCHARIDE 4'-KINASE-RELATED"/>
    <property type="match status" value="1"/>
</dbReference>
<comment type="caution">
    <text evidence="3">The sequence shown here is derived from an EMBL/GenBank/DDBJ whole genome shotgun (WGS) entry which is preliminary data.</text>
</comment>
<accession>A0ABV7JSF7</accession>
<evidence type="ECO:0000256" key="2">
    <source>
        <dbReference type="ARBA" id="ARBA00022679"/>
    </source>
</evidence>
<dbReference type="Pfam" id="PF01075">
    <property type="entry name" value="Glyco_transf_9"/>
    <property type="match status" value="1"/>
</dbReference>
<keyword evidence="4" id="KW-1185">Reference proteome</keyword>
<dbReference type="RefSeq" id="WP_379024277.1">
    <property type="nucleotide sequence ID" value="NZ_JBHRTA010000038.1"/>
</dbReference>
<dbReference type="SUPFAM" id="SSF53756">
    <property type="entry name" value="UDP-Glycosyltransferase/glycogen phosphorylase"/>
    <property type="match status" value="1"/>
</dbReference>
<organism evidence="3 4">
    <name type="scientific">Parapedobacter deserti</name>
    <dbReference type="NCBI Taxonomy" id="1912957"/>
    <lineage>
        <taxon>Bacteria</taxon>
        <taxon>Pseudomonadati</taxon>
        <taxon>Bacteroidota</taxon>
        <taxon>Sphingobacteriia</taxon>
        <taxon>Sphingobacteriales</taxon>
        <taxon>Sphingobacteriaceae</taxon>
        <taxon>Parapedobacter</taxon>
    </lineage>
</organism>
<keyword evidence="2" id="KW-0808">Transferase</keyword>
<dbReference type="InterPro" id="IPR051199">
    <property type="entry name" value="LPS_LOS_Heptosyltrfase"/>
</dbReference>
<reference evidence="4" key="1">
    <citation type="journal article" date="2019" name="Int. J. Syst. Evol. Microbiol.">
        <title>The Global Catalogue of Microorganisms (GCM) 10K type strain sequencing project: providing services to taxonomists for standard genome sequencing and annotation.</title>
        <authorList>
            <consortium name="The Broad Institute Genomics Platform"/>
            <consortium name="The Broad Institute Genome Sequencing Center for Infectious Disease"/>
            <person name="Wu L."/>
            <person name="Ma J."/>
        </authorList>
    </citation>
    <scope>NUCLEOTIDE SEQUENCE [LARGE SCALE GENOMIC DNA]</scope>
    <source>
        <strain evidence="4">KCTC 52416</strain>
    </source>
</reference>
<dbReference type="PANTHER" id="PTHR30160:SF1">
    <property type="entry name" value="LIPOPOLYSACCHARIDE 1,2-N-ACETYLGLUCOSAMINETRANSFERASE-RELATED"/>
    <property type="match status" value="1"/>
</dbReference>
<name>A0ABV7JSF7_9SPHI</name>
<evidence type="ECO:0000256" key="1">
    <source>
        <dbReference type="ARBA" id="ARBA00022676"/>
    </source>
</evidence>
<protein>
    <submittedName>
        <fullName evidence="3">Glycosyltransferase family 9 protein</fullName>
    </submittedName>
</protein>
<evidence type="ECO:0000313" key="3">
    <source>
        <dbReference type="EMBL" id="MFC3199041.1"/>
    </source>
</evidence>
<dbReference type="InterPro" id="IPR002201">
    <property type="entry name" value="Glyco_trans_9"/>
</dbReference>
<dbReference type="EMBL" id="JBHRTA010000038">
    <property type="protein sequence ID" value="MFC3199041.1"/>
    <property type="molecule type" value="Genomic_DNA"/>
</dbReference>
<gene>
    <name evidence="3" type="ORF">ACFOET_15560</name>
</gene>
<dbReference type="Gene3D" id="3.40.50.2000">
    <property type="entry name" value="Glycogen Phosphorylase B"/>
    <property type="match status" value="2"/>
</dbReference>
<keyword evidence="1" id="KW-0328">Glycosyltransferase</keyword>
<evidence type="ECO:0000313" key="4">
    <source>
        <dbReference type="Proteomes" id="UP001595526"/>
    </source>
</evidence>
<dbReference type="CDD" id="cd03789">
    <property type="entry name" value="GT9_LPS_heptosyltransferase"/>
    <property type="match status" value="1"/>
</dbReference>
<sequence>MESWSTCKNLLVIRPDNMGDVLMSSPAIRALKRSFGSKITLLTSTAGAEATNLLPEVDETLVADLPWVKHASALNPASLADLAARLKKSDFDGCVIFTVYSQNSLPTAMIAWMAGIPRRLAYCRENPYQLLTHWVPDNEPYTHIRHQVVRDLDLVEKIGAYSFDDRITIALPPEADGIAKAKLARAGVEWDCPFVIFHAGVSEPKRAFPAERWIALARQLIASRPVQVLFTGNTREAALTDRLQQACGKGAFSVAGLLDVTTFAAAIRRSALVVSVNTATIHLAAALGRPLVVLYAQTNPQHTPWRCPHMLFSYSVLDERQKSRNEVVRYVDRALYNGQKTGLPTIDELLGAIDVMLDGRGVGQPVHQRFFD</sequence>
<dbReference type="Proteomes" id="UP001595526">
    <property type="component" value="Unassembled WGS sequence"/>
</dbReference>